<evidence type="ECO:0000313" key="3">
    <source>
        <dbReference type="Proteomes" id="UP001232148"/>
    </source>
</evidence>
<name>A0AAD9HSI0_9PEZI</name>
<dbReference type="Proteomes" id="UP001232148">
    <property type="component" value="Unassembled WGS sequence"/>
</dbReference>
<feature type="signal peptide" evidence="1">
    <location>
        <begin position="1"/>
        <end position="15"/>
    </location>
</feature>
<protein>
    <recommendedName>
        <fullName evidence="4">Secreted protein</fullName>
    </recommendedName>
</protein>
<accession>A0AAD9HSI0</accession>
<organism evidence="2 3">
    <name type="scientific">Colletotrichum zoysiae</name>
    <dbReference type="NCBI Taxonomy" id="1216348"/>
    <lineage>
        <taxon>Eukaryota</taxon>
        <taxon>Fungi</taxon>
        <taxon>Dikarya</taxon>
        <taxon>Ascomycota</taxon>
        <taxon>Pezizomycotina</taxon>
        <taxon>Sordariomycetes</taxon>
        <taxon>Hypocreomycetidae</taxon>
        <taxon>Glomerellales</taxon>
        <taxon>Glomerellaceae</taxon>
        <taxon>Colletotrichum</taxon>
        <taxon>Colletotrichum graminicola species complex</taxon>
    </lineage>
</organism>
<evidence type="ECO:0000256" key="1">
    <source>
        <dbReference type="SAM" id="SignalP"/>
    </source>
</evidence>
<evidence type="ECO:0000313" key="2">
    <source>
        <dbReference type="EMBL" id="KAK2034360.1"/>
    </source>
</evidence>
<comment type="caution">
    <text evidence="2">The sequence shown here is derived from an EMBL/GenBank/DDBJ whole genome shotgun (WGS) entry which is preliminary data.</text>
</comment>
<sequence>MNGWLLVCCVSLTYSGCGLLCYILCEAENSRRPPKPSVSQNRIYPASCPSFPVPFQWMCRCFQHRAGLPGCLAPPKEHQGG</sequence>
<proteinExistence type="predicted"/>
<keyword evidence="1" id="KW-0732">Signal</keyword>
<gene>
    <name evidence="2" type="ORF">LX32DRAFT_634492</name>
</gene>
<dbReference type="AlphaFoldDB" id="A0AAD9HSI0"/>
<evidence type="ECO:0008006" key="4">
    <source>
        <dbReference type="Google" id="ProtNLM"/>
    </source>
</evidence>
<feature type="chain" id="PRO_5042257323" description="Secreted protein" evidence="1">
    <location>
        <begin position="16"/>
        <end position="81"/>
    </location>
</feature>
<dbReference type="EMBL" id="MU842815">
    <property type="protein sequence ID" value="KAK2034360.1"/>
    <property type="molecule type" value="Genomic_DNA"/>
</dbReference>
<reference evidence="2" key="1">
    <citation type="submission" date="2021-06" db="EMBL/GenBank/DDBJ databases">
        <title>Comparative genomics, transcriptomics and evolutionary studies reveal genomic signatures of adaptation to plant cell wall in hemibiotrophic fungi.</title>
        <authorList>
            <consortium name="DOE Joint Genome Institute"/>
            <person name="Baroncelli R."/>
            <person name="Diaz J.F."/>
            <person name="Benocci T."/>
            <person name="Peng M."/>
            <person name="Battaglia E."/>
            <person name="Haridas S."/>
            <person name="Andreopoulos W."/>
            <person name="Labutti K."/>
            <person name="Pangilinan J."/>
            <person name="Floch G.L."/>
            <person name="Makela M.R."/>
            <person name="Henrissat B."/>
            <person name="Grigoriev I.V."/>
            <person name="Crouch J.A."/>
            <person name="De Vries R.P."/>
            <person name="Sukno S.A."/>
            <person name="Thon M.R."/>
        </authorList>
    </citation>
    <scope>NUCLEOTIDE SEQUENCE</scope>
    <source>
        <strain evidence="2">MAFF235873</strain>
    </source>
</reference>
<keyword evidence="3" id="KW-1185">Reference proteome</keyword>